<comment type="subcellular location">
    <subcellularLocation>
        <location evidence="1">Nucleus</location>
    </subcellularLocation>
</comment>
<evidence type="ECO:0000256" key="3">
    <source>
        <dbReference type="ARBA" id="ARBA00022664"/>
    </source>
</evidence>
<evidence type="ECO:0000313" key="6">
    <source>
        <dbReference type="EMBL" id="GCB67781.1"/>
    </source>
</evidence>
<proteinExistence type="inferred from homology"/>
<dbReference type="SUPFAM" id="SSF52833">
    <property type="entry name" value="Thioredoxin-like"/>
    <property type="match status" value="1"/>
</dbReference>
<dbReference type="GO" id="GO:0005682">
    <property type="term" value="C:U5 snRNP"/>
    <property type="evidence" value="ECO:0007669"/>
    <property type="project" value="TreeGrafter"/>
</dbReference>
<keyword evidence="4" id="KW-0508">mRNA splicing</keyword>
<dbReference type="STRING" id="75743.A0A401P3U0"/>
<dbReference type="SMART" id="SM01410">
    <property type="entry name" value="DIM1"/>
    <property type="match status" value="1"/>
</dbReference>
<name>A0A401P3U0_SCYTO</name>
<evidence type="ECO:0000256" key="2">
    <source>
        <dbReference type="ARBA" id="ARBA00008241"/>
    </source>
</evidence>
<evidence type="ECO:0000256" key="5">
    <source>
        <dbReference type="ARBA" id="ARBA00023242"/>
    </source>
</evidence>
<accession>A0A401P3U0</accession>
<gene>
    <name evidence="6" type="ORF">scyTo_0012189</name>
</gene>
<dbReference type="AlphaFoldDB" id="A0A401P3U0"/>
<dbReference type="PANTHER" id="PTHR12052:SF5">
    <property type="entry name" value="THIOREDOXIN-LIKE PROTEIN 4A"/>
    <property type="match status" value="1"/>
</dbReference>
<dbReference type="Proteomes" id="UP000288216">
    <property type="component" value="Unassembled WGS sequence"/>
</dbReference>
<dbReference type="GO" id="GO:0000398">
    <property type="term" value="P:mRNA splicing, via spliceosome"/>
    <property type="evidence" value="ECO:0007669"/>
    <property type="project" value="InterPro"/>
</dbReference>
<dbReference type="Pfam" id="PF02966">
    <property type="entry name" value="DIM1"/>
    <property type="match status" value="1"/>
</dbReference>
<keyword evidence="7" id="KW-1185">Reference proteome</keyword>
<comment type="caution">
    <text evidence="6">The sequence shown here is derived from an EMBL/GenBank/DDBJ whole genome shotgun (WGS) entry which is preliminary data.</text>
</comment>
<keyword evidence="3" id="KW-0507">mRNA processing</keyword>
<dbReference type="GO" id="GO:0005681">
    <property type="term" value="C:spliceosomal complex"/>
    <property type="evidence" value="ECO:0007669"/>
    <property type="project" value="TreeGrafter"/>
</dbReference>
<dbReference type="EMBL" id="BFAA01005810">
    <property type="protein sequence ID" value="GCB67781.1"/>
    <property type="molecule type" value="Genomic_DNA"/>
</dbReference>
<evidence type="ECO:0008006" key="8">
    <source>
        <dbReference type="Google" id="ProtNLM"/>
    </source>
</evidence>
<comment type="similarity">
    <text evidence="2">Belongs to the DIM1 family.</text>
</comment>
<keyword evidence="5" id="KW-0539">Nucleus</keyword>
<dbReference type="PANTHER" id="PTHR12052">
    <property type="entry name" value="THIOREDOXIN-LIKE PROTEN 4A, 4B"/>
    <property type="match status" value="1"/>
</dbReference>
<dbReference type="InterPro" id="IPR004123">
    <property type="entry name" value="Dim1"/>
</dbReference>
<evidence type="ECO:0000256" key="4">
    <source>
        <dbReference type="ARBA" id="ARBA00023187"/>
    </source>
</evidence>
<dbReference type="OrthoDB" id="147752at2759"/>
<dbReference type="InterPro" id="IPR036249">
    <property type="entry name" value="Thioredoxin-like_sf"/>
</dbReference>
<evidence type="ECO:0000256" key="1">
    <source>
        <dbReference type="ARBA" id="ARBA00004123"/>
    </source>
</evidence>
<sequence>MQALLNESGDSEDVRQPFIQPNLETQTRMRMALPVAVKVTLALFAANIFDGENYVVHVVASPQWLASGPGHSVGGELHCRHSLWPRLGSNLHEIDAVLYSIAEKVKYIAIIYLVDITEVPDFNKVYELYDPCTVMFFFRNKHIMIDLGTGNNNTINWPMEDKQEMIDIVEIVYRGAHKGRGLVVSPKACHDMHSCT</sequence>
<protein>
    <recommendedName>
        <fullName evidence="8">Thioredoxin-like protein</fullName>
    </recommendedName>
</protein>
<dbReference type="GO" id="GO:0046540">
    <property type="term" value="C:U4/U6 x U5 tri-snRNP complex"/>
    <property type="evidence" value="ECO:0007669"/>
    <property type="project" value="InterPro"/>
</dbReference>
<reference evidence="6 7" key="1">
    <citation type="journal article" date="2018" name="Nat. Ecol. Evol.">
        <title>Shark genomes provide insights into elasmobranch evolution and the origin of vertebrates.</title>
        <authorList>
            <person name="Hara Y"/>
            <person name="Yamaguchi K"/>
            <person name="Onimaru K"/>
            <person name="Kadota M"/>
            <person name="Koyanagi M"/>
            <person name="Keeley SD"/>
            <person name="Tatsumi K"/>
            <person name="Tanaka K"/>
            <person name="Motone F"/>
            <person name="Kageyama Y"/>
            <person name="Nozu R"/>
            <person name="Adachi N"/>
            <person name="Nishimura O"/>
            <person name="Nakagawa R"/>
            <person name="Tanegashima C"/>
            <person name="Kiyatake I"/>
            <person name="Matsumoto R"/>
            <person name="Murakumo K"/>
            <person name="Nishida K"/>
            <person name="Terakita A"/>
            <person name="Kuratani S"/>
            <person name="Sato K"/>
            <person name="Hyodo S Kuraku.S."/>
        </authorList>
    </citation>
    <scope>NUCLEOTIDE SEQUENCE [LARGE SCALE GENOMIC DNA]</scope>
</reference>
<dbReference type="Gene3D" id="3.40.30.10">
    <property type="entry name" value="Glutaredoxin"/>
    <property type="match status" value="1"/>
</dbReference>
<evidence type="ECO:0000313" key="7">
    <source>
        <dbReference type="Proteomes" id="UP000288216"/>
    </source>
</evidence>
<organism evidence="6 7">
    <name type="scientific">Scyliorhinus torazame</name>
    <name type="common">Cloudy catshark</name>
    <name type="synonym">Catulus torazame</name>
    <dbReference type="NCBI Taxonomy" id="75743"/>
    <lineage>
        <taxon>Eukaryota</taxon>
        <taxon>Metazoa</taxon>
        <taxon>Chordata</taxon>
        <taxon>Craniata</taxon>
        <taxon>Vertebrata</taxon>
        <taxon>Chondrichthyes</taxon>
        <taxon>Elasmobranchii</taxon>
        <taxon>Galeomorphii</taxon>
        <taxon>Galeoidea</taxon>
        <taxon>Carcharhiniformes</taxon>
        <taxon>Scyliorhinidae</taxon>
        <taxon>Scyliorhinus</taxon>
    </lineage>
</organism>